<dbReference type="EMBL" id="GL377643">
    <property type="protein sequence ID" value="EFJ11939.1"/>
    <property type="molecule type" value="Genomic_DNA"/>
</dbReference>
<dbReference type="InterPro" id="IPR038801">
    <property type="entry name" value="TAF1C"/>
</dbReference>
<dbReference type="AlphaFoldDB" id="D8SUS7"/>
<name>D8SUS7_SELML</name>
<sequence length="896" mass="99696">MANLFQGPGLPWCIGTGFGAPMRTGTDLGPLLFDSVGEPQTLLATGCRLHLFDHPIPPLEMQSRYAEEDASIGYAPDSLLDGLVQEDTAAKVAMIHDSNSVFGNRLECMQCQDGKLQLAFPIGEDFSSIGSILCERDPAGRLCPLKKQDDEPDVELFGGVRMSVSPTLGHPIRQLSAMKISNSSKDESILVARTQHQVHVTNIQREEDRICFGSPSATTYFHGVSHVVCSPYIEGELATVLESGEVYVYDVHSTKKSTNNLRANFLVHATMVEAATADRTGAAKVPKAVLAEIRNLRRSWWRVEYGWHPKLLVIANAEEIVLSDLRHGNSTTLLATVGNSKDYCRPGRCEQDRFVAIVRPEERGYHFAAATMERIMLFDIRRPRLPLLKWEHSMQDDYPGYLSMHPLSWLRPERNNDAGRVILAASFRSGDVRAFCYGPQALSTEVVSGAIPRFREIEEAYCAWDLPSKMFTSCPRKVSMVALYDSLSTGMGDSCIESLSGVVVLPGAKTGFSLLQLTGAGDILSQPYIASKTLKREKNTQLCEYPEHLIAKNEKTLVMKNLPFPAMLNYVKDGLVCLGSSHQGKRLKATMMDPVEQYQDRIYRVLADVEVPLSTHEIAFKVLLLGLADDLALHAARMPSNVSGYIDVTEKTPYLLPPKKYFERKKTSVPVPLPVLLEFDAKEGNRKTTKESFQQAQDAVEAVTLKLKKKQEEPVISADSHLSLKKLLFHSKHPDSGASSSSSIRNMKFQNYVGTQQLVGGEDGSSKIFQRLKPDEFELSTFGALERLQKDFEKWQQNYAPYANYIKGKRLTYVDHASVTIREPKFCSRGYIALEDGEGASWKSAGGSCSLPLARWAKEGTVIDYDFLVEFLNSCSSARDLHHKKQITYALAQFLT</sequence>
<reference evidence="1 2" key="1">
    <citation type="journal article" date="2011" name="Science">
        <title>The Selaginella genome identifies genetic changes associated with the evolution of vascular plants.</title>
        <authorList>
            <person name="Banks J.A."/>
            <person name="Nishiyama T."/>
            <person name="Hasebe M."/>
            <person name="Bowman J.L."/>
            <person name="Gribskov M."/>
            <person name="dePamphilis C."/>
            <person name="Albert V.A."/>
            <person name="Aono N."/>
            <person name="Aoyama T."/>
            <person name="Ambrose B.A."/>
            <person name="Ashton N.W."/>
            <person name="Axtell M.J."/>
            <person name="Barker E."/>
            <person name="Barker M.S."/>
            <person name="Bennetzen J.L."/>
            <person name="Bonawitz N.D."/>
            <person name="Chapple C."/>
            <person name="Cheng C."/>
            <person name="Correa L.G."/>
            <person name="Dacre M."/>
            <person name="DeBarry J."/>
            <person name="Dreyer I."/>
            <person name="Elias M."/>
            <person name="Engstrom E.M."/>
            <person name="Estelle M."/>
            <person name="Feng L."/>
            <person name="Finet C."/>
            <person name="Floyd S.K."/>
            <person name="Frommer W.B."/>
            <person name="Fujita T."/>
            <person name="Gramzow L."/>
            <person name="Gutensohn M."/>
            <person name="Harholt J."/>
            <person name="Hattori M."/>
            <person name="Heyl A."/>
            <person name="Hirai T."/>
            <person name="Hiwatashi Y."/>
            <person name="Ishikawa M."/>
            <person name="Iwata M."/>
            <person name="Karol K.G."/>
            <person name="Koehler B."/>
            <person name="Kolukisaoglu U."/>
            <person name="Kubo M."/>
            <person name="Kurata T."/>
            <person name="Lalonde S."/>
            <person name="Li K."/>
            <person name="Li Y."/>
            <person name="Litt A."/>
            <person name="Lyons E."/>
            <person name="Manning G."/>
            <person name="Maruyama T."/>
            <person name="Michael T.P."/>
            <person name="Mikami K."/>
            <person name="Miyazaki S."/>
            <person name="Morinaga S."/>
            <person name="Murata T."/>
            <person name="Mueller-Roeber B."/>
            <person name="Nelson D.R."/>
            <person name="Obara M."/>
            <person name="Oguri Y."/>
            <person name="Olmstead R.G."/>
            <person name="Onodera N."/>
            <person name="Petersen B.L."/>
            <person name="Pils B."/>
            <person name="Prigge M."/>
            <person name="Rensing S.A."/>
            <person name="Riano-Pachon D.M."/>
            <person name="Roberts A.W."/>
            <person name="Sato Y."/>
            <person name="Scheller H.V."/>
            <person name="Schulz B."/>
            <person name="Schulz C."/>
            <person name="Shakirov E.V."/>
            <person name="Shibagaki N."/>
            <person name="Shinohara N."/>
            <person name="Shippen D.E."/>
            <person name="Soerensen I."/>
            <person name="Sotooka R."/>
            <person name="Sugimoto N."/>
            <person name="Sugita M."/>
            <person name="Sumikawa N."/>
            <person name="Tanurdzic M."/>
            <person name="Theissen G."/>
            <person name="Ulvskov P."/>
            <person name="Wakazuki S."/>
            <person name="Weng J.K."/>
            <person name="Willats W.W."/>
            <person name="Wipf D."/>
            <person name="Wolf P.G."/>
            <person name="Yang L."/>
            <person name="Zimmer A.D."/>
            <person name="Zhu Q."/>
            <person name="Mitros T."/>
            <person name="Hellsten U."/>
            <person name="Loque D."/>
            <person name="Otillar R."/>
            <person name="Salamov A."/>
            <person name="Schmutz J."/>
            <person name="Shapiro H."/>
            <person name="Lindquist E."/>
            <person name="Lucas S."/>
            <person name="Rokhsar D."/>
            <person name="Grigoriev I.V."/>
        </authorList>
    </citation>
    <scope>NUCLEOTIDE SEQUENCE [LARGE SCALE GENOMIC DNA]</scope>
</reference>
<dbReference type="OMA" id="STHEIAF"/>
<dbReference type="InParanoid" id="D8SUS7"/>
<evidence type="ECO:0000313" key="1">
    <source>
        <dbReference type="EMBL" id="EFJ11939.1"/>
    </source>
</evidence>
<dbReference type="GO" id="GO:0001650">
    <property type="term" value="C:fibrillar center"/>
    <property type="evidence" value="ECO:0000318"/>
    <property type="project" value="GO_Central"/>
</dbReference>
<organism evidence="2">
    <name type="scientific">Selaginella moellendorffii</name>
    <name type="common">Spikemoss</name>
    <dbReference type="NCBI Taxonomy" id="88036"/>
    <lineage>
        <taxon>Eukaryota</taxon>
        <taxon>Viridiplantae</taxon>
        <taxon>Streptophyta</taxon>
        <taxon>Embryophyta</taxon>
        <taxon>Tracheophyta</taxon>
        <taxon>Lycopodiopsida</taxon>
        <taxon>Selaginellales</taxon>
        <taxon>Selaginellaceae</taxon>
        <taxon>Selaginella</taxon>
    </lineage>
</organism>
<dbReference type="PANTHER" id="PTHR15319:SF1">
    <property type="entry name" value="TATA BOX-BINDING PROTEIN-ASSOCIATED FACTOR RNA POLYMERASE I SUBUNIT C"/>
    <property type="match status" value="1"/>
</dbReference>
<dbReference type="HOGENOM" id="CLU_322996_0_0_1"/>
<evidence type="ECO:0008006" key="3">
    <source>
        <dbReference type="Google" id="ProtNLM"/>
    </source>
</evidence>
<dbReference type="KEGG" id="smo:SELMODRAFT_446840"/>
<proteinExistence type="predicted"/>
<evidence type="ECO:0000313" key="2">
    <source>
        <dbReference type="Proteomes" id="UP000001514"/>
    </source>
</evidence>
<dbReference type="eggNOG" id="ENOG502QW2G">
    <property type="taxonomic scope" value="Eukaryota"/>
</dbReference>
<gene>
    <name evidence="1" type="ORF">SELMODRAFT_446840</name>
</gene>
<dbReference type="GO" id="GO:0001164">
    <property type="term" value="F:RNA polymerase I core promoter sequence-specific DNA binding"/>
    <property type="evidence" value="ECO:0000318"/>
    <property type="project" value="GO_Central"/>
</dbReference>
<dbReference type="Gramene" id="EFJ11939">
    <property type="protein sequence ID" value="EFJ11939"/>
    <property type="gene ID" value="SELMODRAFT_446840"/>
</dbReference>
<accession>D8SUS7</accession>
<keyword evidence="2" id="KW-1185">Reference proteome</keyword>
<protein>
    <recommendedName>
        <fullName evidence="3">TATA box-binding protein-associated factor RNA polymerase I subunit C</fullName>
    </recommendedName>
</protein>
<dbReference type="Proteomes" id="UP000001514">
    <property type="component" value="Unassembled WGS sequence"/>
</dbReference>
<dbReference type="PANTHER" id="PTHR15319">
    <property type="entry name" value="TATA BOX-BINDING PROTEIN ASSOCIATED FACTOR RNA POLYMERASE I SUBUNIT C"/>
    <property type="match status" value="1"/>
</dbReference>